<organism evidence="2 3">
    <name type="scientific">Channa striata</name>
    <name type="common">Snakehead murrel</name>
    <name type="synonym">Ophicephalus striatus</name>
    <dbReference type="NCBI Taxonomy" id="64152"/>
    <lineage>
        <taxon>Eukaryota</taxon>
        <taxon>Metazoa</taxon>
        <taxon>Chordata</taxon>
        <taxon>Craniata</taxon>
        <taxon>Vertebrata</taxon>
        <taxon>Euteleostomi</taxon>
        <taxon>Actinopterygii</taxon>
        <taxon>Neopterygii</taxon>
        <taxon>Teleostei</taxon>
        <taxon>Neoteleostei</taxon>
        <taxon>Acanthomorphata</taxon>
        <taxon>Anabantaria</taxon>
        <taxon>Anabantiformes</taxon>
        <taxon>Channoidei</taxon>
        <taxon>Channidae</taxon>
        <taxon>Channa</taxon>
    </lineage>
</organism>
<sequence>MFGHHGHHHHHSHHHHHHDGIGVHVVPGGYPQYPVQQVITQPYVAPVYNPGAPSAGYHTGARICVWVLAPRTWSSPRSSPRSSSSPSSPWSSPLILAWSHA</sequence>
<comment type="caution">
    <text evidence="2">The sequence shown here is derived from an EMBL/GenBank/DDBJ whole genome shotgun (WGS) entry which is preliminary data.</text>
</comment>
<evidence type="ECO:0000256" key="1">
    <source>
        <dbReference type="SAM" id="MobiDB-lite"/>
    </source>
</evidence>
<proteinExistence type="predicted"/>
<name>A0AA88MMB9_CHASR</name>
<dbReference type="AlphaFoldDB" id="A0AA88MMB9"/>
<feature type="compositionally biased region" description="Basic residues" evidence="1">
    <location>
        <begin position="1"/>
        <end position="18"/>
    </location>
</feature>
<feature type="compositionally biased region" description="Low complexity" evidence="1">
    <location>
        <begin position="73"/>
        <end position="93"/>
    </location>
</feature>
<dbReference type="EMBL" id="JAUPFM010000010">
    <property type="protein sequence ID" value="KAK2839480.1"/>
    <property type="molecule type" value="Genomic_DNA"/>
</dbReference>
<feature type="region of interest" description="Disordered" evidence="1">
    <location>
        <begin position="73"/>
        <end position="101"/>
    </location>
</feature>
<feature type="region of interest" description="Disordered" evidence="1">
    <location>
        <begin position="1"/>
        <end position="23"/>
    </location>
</feature>
<protein>
    <submittedName>
        <fullName evidence="2">Uncharacterized protein</fullName>
    </submittedName>
</protein>
<keyword evidence="3" id="KW-1185">Reference proteome</keyword>
<evidence type="ECO:0000313" key="2">
    <source>
        <dbReference type="EMBL" id="KAK2839480.1"/>
    </source>
</evidence>
<evidence type="ECO:0000313" key="3">
    <source>
        <dbReference type="Proteomes" id="UP001187415"/>
    </source>
</evidence>
<reference evidence="2" key="1">
    <citation type="submission" date="2023-07" db="EMBL/GenBank/DDBJ databases">
        <title>Chromosome-level Genome Assembly of Striped Snakehead (Channa striata).</title>
        <authorList>
            <person name="Liu H."/>
        </authorList>
    </citation>
    <scope>NUCLEOTIDE SEQUENCE</scope>
    <source>
        <strain evidence="2">Gz</strain>
        <tissue evidence="2">Muscle</tissue>
    </source>
</reference>
<dbReference type="Proteomes" id="UP001187415">
    <property type="component" value="Unassembled WGS sequence"/>
</dbReference>
<accession>A0AA88MMB9</accession>
<gene>
    <name evidence="2" type="ORF">Q5P01_013220</name>
</gene>